<proteinExistence type="predicted"/>
<sequence>MRAIFTRLVKKYLLYQKLRSRGCKSNSERVVNRDRKSSTAAIVNVLAITKFHITTQVHNRSSTLQITPNQLQQNTGDGDDRCGTAQQN</sequence>
<evidence type="ECO:0000313" key="3">
    <source>
        <dbReference type="Proteomes" id="UP000324748"/>
    </source>
</evidence>
<organism evidence="2 3">
    <name type="scientific">Puccinia graminis f. sp. tritici</name>
    <dbReference type="NCBI Taxonomy" id="56615"/>
    <lineage>
        <taxon>Eukaryota</taxon>
        <taxon>Fungi</taxon>
        <taxon>Dikarya</taxon>
        <taxon>Basidiomycota</taxon>
        <taxon>Pucciniomycotina</taxon>
        <taxon>Pucciniomycetes</taxon>
        <taxon>Pucciniales</taxon>
        <taxon>Pucciniaceae</taxon>
        <taxon>Puccinia</taxon>
    </lineage>
</organism>
<name>A0A5B0P6X7_PUCGR</name>
<accession>A0A5B0P6X7</accession>
<dbReference type="EMBL" id="VSWC01000066">
    <property type="protein sequence ID" value="KAA1097347.1"/>
    <property type="molecule type" value="Genomic_DNA"/>
</dbReference>
<evidence type="ECO:0000313" key="2">
    <source>
        <dbReference type="EMBL" id="KAA1097347.1"/>
    </source>
</evidence>
<dbReference type="AlphaFoldDB" id="A0A5B0P6X7"/>
<feature type="compositionally biased region" description="Polar residues" evidence="1">
    <location>
        <begin position="64"/>
        <end position="76"/>
    </location>
</feature>
<comment type="caution">
    <text evidence="2">The sequence shown here is derived from an EMBL/GenBank/DDBJ whole genome shotgun (WGS) entry which is preliminary data.</text>
</comment>
<keyword evidence="3" id="KW-1185">Reference proteome</keyword>
<evidence type="ECO:0000256" key="1">
    <source>
        <dbReference type="SAM" id="MobiDB-lite"/>
    </source>
</evidence>
<dbReference type="Proteomes" id="UP000324748">
    <property type="component" value="Unassembled WGS sequence"/>
</dbReference>
<feature type="region of interest" description="Disordered" evidence="1">
    <location>
        <begin position="64"/>
        <end position="88"/>
    </location>
</feature>
<reference evidence="2 3" key="1">
    <citation type="submission" date="2019-05" db="EMBL/GenBank/DDBJ databases">
        <title>Emergence of the Ug99 lineage of the wheat stem rust pathogen through somatic hybridization.</title>
        <authorList>
            <person name="Li F."/>
            <person name="Upadhyaya N.M."/>
            <person name="Sperschneider J."/>
            <person name="Matny O."/>
            <person name="Nguyen-Phuc H."/>
            <person name="Mago R."/>
            <person name="Raley C."/>
            <person name="Miller M.E."/>
            <person name="Silverstein K.A.T."/>
            <person name="Henningsen E."/>
            <person name="Hirsch C.D."/>
            <person name="Visser B."/>
            <person name="Pretorius Z.A."/>
            <person name="Steffenson B.J."/>
            <person name="Schwessinger B."/>
            <person name="Dodds P.N."/>
            <person name="Figueroa M."/>
        </authorList>
    </citation>
    <scope>NUCLEOTIDE SEQUENCE [LARGE SCALE GENOMIC DNA]</scope>
    <source>
        <strain evidence="2">21-0</strain>
    </source>
</reference>
<protein>
    <submittedName>
        <fullName evidence="2">Uncharacterized protein</fullName>
    </submittedName>
</protein>
<gene>
    <name evidence="2" type="ORF">PGT21_003625</name>
</gene>